<dbReference type="GO" id="GO:0061542">
    <property type="term" value="F:3-demethylubiquinol 3-O-methyltransferase activity"/>
    <property type="evidence" value="ECO:0007669"/>
    <property type="project" value="UniProtKB-EC"/>
</dbReference>
<dbReference type="EC" id="2.1.1.222" evidence="2"/>
<keyword evidence="2" id="KW-0489">Methyltransferase</keyword>
<dbReference type="SUPFAM" id="SSF53335">
    <property type="entry name" value="S-adenosyl-L-methionine-dependent methyltransferases"/>
    <property type="match status" value="1"/>
</dbReference>
<dbReference type="Gene3D" id="3.40.50.150">
    <property type="entry name" value="Vaccinia Virus protein VP39"/>
    <property type="match status" value="1"/>
</dbReference>
<dbReference type="GO" id="GO:0102208">
    <property type="term" value="F:2-polyprenyl-6-hydroxyphenol methylase activity"/>
    <property type="evidence" value="ECO:0007669"/>
    <property type="project" value="UniProtKB-EC"/>
</dbReference>
<dbReference type="InterPro" id="IPR029063">
    <property type="entry name" value="SAM-dependent_MTases_sf"/>
</dbReference>
<name>A0ABW5D0T8_9BACT</name>
<dbReference type="EC" id="2.1.1.64" evidence="2"/>
<dbReference type="GO" id="GO:0032259">
    <property type="term" value="P:methylation"/>
    <property type="evidence" value="ECO:0007669"/>
    <property type="project" value="UniProtKB-KW"/>
</dbReference>
<comment type="caution">
    <text evidence="2">The sequence shown here is derived from an EMBL/GenBank/DDBJ whole genome shotgun (WGS) entry which is preliminary data.</text>
</comment>
<keyword evidence="2" id="KW-0808">Transferase</keyword>
<dbReference type="Proteomes" id="UP001597374">
    <property type="component" value="Unassembled WGS sequence"/>
</dbReference>
<evidence type="ECO:0000313" key="3">
    <source>
        <dbReference type="Proteomes" id="UP001597374"/>
    </source>
</evidence>
<protein>
    <submittedName>
        <fullName evidence="2">Class I SAM-dependent methyltransferase</fullName>
        <ecNumber evidence="2">2.1.1.222</ecNumber>
        <ecNumber evidence="2">2.1.1.64</ecNumber>
    </submittedName>
</protein>
<keyword evidence="3" id="KW-1185">Reference proteome</keyword>
<dbReference type="InterPro" id="IPR041698">
    <property type="entry name" value="Methyltransf_25"/>
</dbReference>
<dbReference type="EMBL" id="JBHUIM010000002">
    <property type="protein sequence ID" value="MFD2247928.1"/>
    <property type="molecule type" value="Genomic_DNA"/>
</dbReference>
<sequence length="199" mass="22592">MMQEFWNDRYSQEAMVYGSEPNTFFREQLKLLEPGKLLLPAEGEGRNAVYAALKDWQVQAFDYSDAGREKAMRLAEQCGVSINYRLSDAEKYTCDPESMDAIALIYAQFPPALRQSFHKKVVQWLRPGGKIILEAFHPNQSAHTSGGPKDVAMLYTAAMLRSDFEGLWIELLEENEIQLNEGTYHQGAGYVTRMVATKP</sequence>
<dbReference type="RefSeq" id="WP_250431186.1">
    <property type="nucleotide sequence ID" value="NZ_JALPRR010000003.1"/>
</dbReference>
<proteinExistence type="predicted"/>
<organism evidence="2 3">
    <name type="scientific">Pontibacter ruber</name>
    <dbReference type="NCBI Taxonomy" id="1343895"/>
    <lineage>
        <taxon>Bacteria</taxon>
        <taxon>Pseudomonadati</taxon>
        <taxon>Bacteroidota</taxon>
        <taxon>Cytophagia</taxon>
        <taxon>Cytophagales</taxon>
        <taxon>Hymenobacteraceae</taxon>
        <taxon>Pontibacter</taxon>
    </lineage>
</organism>
<accession>A0ABW5D0T8</accession>
<evidence type="ECO:0000259" key="1">
    <source>
        <dbReference type="Pfam" id="PF13649"/>
    </source>
</evidence>
<dbReference type="Pfam" id="PF13649">
    <property type="entry name" value="Methyltransf_25"/>
    <property type="match status" value="1"/>
</dbReference>
<reference evidence="3" key="1">
    <citation type="journal article" date="2019" name="Int. J. Syst. Evol. Microbiol.">
        <title>The Global Catalogue of Microorganisms (GCM) 10K type strain sequencing project: providing services to taxonomists for standard genome sequencing and annotation.</title>
        <authorList>
            <consortium name="The Broad Institute Genomics Platform"/>
            <consortium name="The Broad Institute Genome Sequencing Center for Infectious Disease"/>
            <person name="Wu L."/>
            <person name="Ma J."/>
        </authorList>
    </citation>
    <scope>NUCLEOTIDE SEQUENCE [LARGE SCALE GENOMIC DNA]</scope>
    <source>
        <strain evidence="3">CGMCC 4.1782</strain>
    </source>
</reference>
<gene>
    <name evidence="2" type="ORF">ACFSKP_16795</name>
</gene>
<evidence type="ECO:0000313" key="2">
    <source>
        <dbReference type="EMBL" id="MFD2247928.1"/>
    </source>
</evidence>
<feature type="domain" description="Methyltransferase" evidence="1">
    <location>
        <begin position="43"/>
        <end position="129"/>
    </location>
</feature>
<dbReference type="CDD" id="cd02440">
    <property type="entry name" value="AdoMet_MTases"/>
    <property type="match status" value="1"/>
</dbReference>